<feature type="transmembrane region" description="Helical" evidence="1">
    <location>
        <begin position="105"/>
        <end position="130"/>
    </location>
</feature>
<dbReference type="Proteomes" id="UP000501891">
    <property type="component" value="Chromosome"/>
</dbReference>
<gene>
    <name evidence="3" type="ORF">HHL28_05290</name>
</gene>
<dbReference type="PANTHER" id="PTHR40547:SF1">
    <property type="entry name" value="SLL0298 PROTEIN"/>
    <property type="match status" value="1"/>
</dbReference>
<sequence length="190" mass="21090">MFQRRHRFSLRQRARELVWPTMGWRRVGRYFAHRVGRIPGTPHGIAIGFACGAGFSFTPFLGLHFPLSFALAWLLGGSVVGATVGTLVVGNFWTFPFIWVASYELGNFLLGVDMVVDGAAGASLSIGYLLSHPWDVLWPMTVGGCLLGLLAGPLSYFPARWVVQLFQDKRRQRRMAKARARSLPLEEGAP</sequence>
<reference evidence="3" key="1">
    <citation type="submission" date="2020-04" db="EMBL/GenBank/DDBJ databases">
        <title>A desert anoxygenic phototrophic bacterium fixes CO2 using RubisCO under aerobic conditions.</title>
        <authorList>
            <person name="Tang K."/>
        </authorList>
    </citation>
    <scope>NUCLEOTIDE SEQUENCE [LARGE SCALE GENOMIC DNA]</scope>
    <source>
        <strain evidence="3">MIMtkB3</strain>
    </source>
</reference>
<organism evidence="3 4">
    <name type="scientific">Aerophototrophica crusticola</name>
    <dbReference type="NCBI Taxonomy" id="1709002"/>
    <lineage>
        <taxon>Bacteria</taxon>
        <taxon>Pseudomonadati</taxon>
        <taxon>Pseudomonadota</taxon>
        <taxon>Alphaproteobacteria</taxon>
        <taxon>Rhodospirillales</taxon>
        <taxon>Rhodospirillaceae</taxon>
        <taxon>Aerophototrophica</taxon>
    </lineage>
</organism>
<feature type="domain" description="DUF2062" evidence="2">
    <location>
        <begin position="26"/>
        <end position="171"/>
    </location>
</feature>
<feature type="transmembrane region" description="Helical" evidence="1">
    <location>
        <begin position="44"/>
        <end position="65"/>
    </location>
</feature>
<keyword evidence="4" id="KW-1185">Reference proteome</keyword>
<name>A0A858R536_9PROT</name>
<keyword evidence="1" id="KW-0472">Membrane</keyword>
<keyword evidence="1" id="KW-0812">Transmembrane</keyword>
<evidence type="ECO:0000313" key="4">
    <source>
        <dbReference type="Proteomes" id="UP000501891"/>
    </source>
</evidence>
<feature type="transmembrane region" description="Helical" evidence="1">
    <location>
        <begin position="136"/>
        <end position="163"/>
    </location>
</feature>
<dbReference type="InterPro" id="IPR018639">
    <property type="entry name" value="DUF2062"/>
</dbReference>
<dbReference type="EMBL" id="CP051775">
    <property type="protein sequence ID" value="QJE72589.1"/>
    <property type="molecule type" value="Genomic_DNA"/>
</dbReference>
<keyword evidence="1" id="KW-1133">Transmembrane helix</keyword>
<accession>A0A858R536</accession>
<dbReference type="KEGG" id="acru:HHL28_05290"/>
<dbReference type="AlphaFoldDB" id="A0A858R536"/>
<dbReference type="Pfam" id="PF09835">
    <property type="entry name" value="DUF2062"/>
    <property type="match status" value="1"/>
</dbReference>
<dbReference type="PANTHER" id="PTHR40547">
    <property type="entry name" value="SLL0298 PROTEIN"/>
    <property type="match status" value="1"/>
</dbReference>
<evidence type="ECO:0000313" key="3">
    <source>
        <dbReference type="EMBL" id="QJE72589.1"/>
    </source>
</evidence>
<protein>
    <submittedName>
        <fullName evidence="3">DUF2062 domain-containing protein</fullName>
    </submittedName>
</protein>
<proteinExistence type="predicted"/>
<feature type="transmembrane region" description="Helical" evidence="1">
    <location>
        <begin position="71"/>
        <end position="93"/>
    </location>
</feature>
<evidence type="ECO:0000259" key="2">
    <source>
        <dbReference type="Pfam" id="PF09835"/>
    </source>
</evidence>
<evidence type="ECO:0000256" key="1">
    <source>
        <dbReference type="SAM" id="Phobius"/>
    </source>
</evidence>